<keyword evidence="2" id="KW-1185">Reference proteome</keyword>
<dbReference type="GeneID" id="93622118"/>
<dbReference type="VEuPathDB" id="FungiDB:RO3G_15153"/>
<name>I1CPR2_RHIO9</name>
<dbReference type="AlphaFoldDB" id="I1CPR2"/>
<gene>
    <name evidence="1" type="ORF">RO3G_15153</name>
</gene>
<evidence type="ECO:0000313" key="1">
    <source>
        <dbReference type="EMBL" id="EIE90442.1"/>
    </source>
</evidence>
<dbReference type="Proteomes" id="UP000009138">
    <property type="component" value="Unassembled WGS sequence"/>
</dbReference>
<protein>
    <submittedName>
        <fullName evidence="1">Uncharacterized protein</fullName>
    </submittedName>
</protein>
<sequence>MKKVEKSKNCCKELQNSGFTAGCPWVLHQTISNFDCLCHNRKGIYSSIFGYGQWLLVEFDIAKVADKTGAQKFFSAFNHYYLLTIIAIVMKLY</sequence>
<dbReference type="InParanoid" id="I1CPR2"/>
<evidence type="ECO:0000313" key="2">
    <source>
        <dbReference type="Proteomes" id="UP000009138"/>
    </source>
</evidence>
<reference evidence="1 2" key="1">
    <citation type="journal article" date="2009" name="PLoS Genet.">
        <title>Genomic analysis of the basal lineage fungus Rhizopus oryzae reveals a whole-genome duplication.</title>
        <authorList>
            <person name="Ma L.-J."/>
            <person name="Ibrahim A.S."/>
            <person name="Skory C."/>
            <person name="Grabherr M.G."/>
            <person name="Burger G."/>
            <person name="Butler M."/>
            <person name="Elias M."/>
            <person name="Idnurm A."/>
            <person name="Lang B.F."/>
            <person name="Sone T."/>
            <person name="Abe A."/>
            <person name="Calvo S.E."/>
            <person name="Corrochano L.M."/>
            <person name="Engels R."/>
            <person name="Fu J."/>
            <person name="Hansberg W."/>
            <person name="Kim J.-M."/>
            <person name="Kodira C.D."/>
            <person name="Koehrsen M.J."/>
            <person name="Liu B."/>
            <person name="Miranda-Saavedra D."/>
            <person name="O'Leary S."/>
            <person name="Ortiz-Castellanos L."/>
            <person name="Poulter R."/>
            <person name="Rodriguez-Romero J."/>
            <person name="Ruiz-Herrera J."/>
            <person name="Shen Y.-Q."/>
            <person name="Zeng Q."/>
            <person name="Galagan J."/>
            <person name="Birren B.W."/>
            <person name="Cuomo C.A."/>
            <person name="Wickes B.L."/>
        </authorList>
    </citation>
    <scope>NUCLEOTIDE SEQUENCE [LARGE SCALE GENOMIC DNA]</scope>
    <source>
        <strain evidence="2">RA 99-880 / ATCC MYA-4621 / FGSC 9543 / NRRL 43880</strain>
    </source>
</reference>
<proteinExistence type="predicted"/>
<accession>I1CPR2</accession>
<dbReference type="RefSeq" id="XP_067525838.1">
    <property type="nucleotide sequence ID" value="XM_067669737.1"/>
</dbReference>
<dbReference type="EMBL" id="CH476746">
    <property type="protein sequence ID" value="EIE90442.1"/>
    <property type="molecule type" value="Genomic_DNA"/>
</dbReference>
<organism evidence="1 2">
    <name type="scientific">Rhizopus delemar (strain RA 99-880 / ATCC MYA-4621 / FGSC 9543 / NRRL 43880)</name>
    <name type="common">Mucormycosis agent</name>
    <name type="synonym">Rhizopus arrhizus var. delemar</name>
    <dbReference type="NCBI Taxonomy" id="246409"/>
    <lineage>
        <taxon>Eukaryota</taxon>
        <taxon>Fungi</taxon>
        <taxon>Fungi incertae sedis</taxon>
        <taxon>Mucoromycota</taxon>
        <taxon>Mucoromycotina</taxon>
        <taxon>Mucoromycetes</taxon>
        <taxon>Mucorales</taxon>
        <taxon>Mucorineae</taxon>
        <taxon>Rhizopodaceae</taxon>
        <taxon>Rhizopus</taxon>
    </lineage>
</organism>